<comment type="caution">
    <text evidence="4">The sequence shown here is derived from an EMBL/GenBank/DDBJ whole genome shotgun (WGS) entry which is preliminary data.</text>
</comment>
<feature type="compositionally biased region" description="Low complexity" evidence="2">
    <location>
        <begin position="1"/>
        <end position="13"/>
    </location>
</feature>
<dbReference type="GO" id="GO:0016740">
    <property type="term" value="F:transferase activity"/>
    <property type="evidence" value="ECO:0007669"/>
    <property type="project" value="UniProtKB-KW"/>
</dbReference>
<feature type="region of interest" description="Disordered" evidence="2">
    <location>
        <begin position="1"/>
        <end position="42"/>
    </location>
</feature>
<dbReference type="Proteomes" id="UP000324758">
    <property type="component" value="Unassembled WGS sequence"/>
</dbReference>
<dbReference type="InterPro" id="IPR029044">
    <property type="entry name" value="Nucleotide-diphossugar_trans"/>
</dbReference>
<keyword evidence="5" id="KW-1185">Reference proteome</keyword>
<dbReference type="SUPFAM" id="SSF53448">
    <property type="entry name" value="Nucleotide-diphospho-sugar transferases"/>
    <property type="match status" value="1"/>
</dbReference>
<dbReference type="EMBL" id="VSSS01000061">
    <property type="protein sequence ID" value="TYL89354.1"/>
    <property type="molecule type" value="Genomic_DNA"/>
</dbReference>
<dbReference type="PANTHER" id="PTHR43630">
    <property type="entry name" value="POLY-BETA-1,6-N-ACETYL-D-GLUCOSAMINE SYNTHASE"/>
    <property type="match status" value="1"/>
</dbReference>
<dbReference type="CDD" id="cd02511">
    <property type="entry name" value="Beta4Glucosyltransferase"/>
    <property type="match status" value="1"/>
</dbReference>
<dbReference type="PANTHER" id="PTHR43630:SF2">
    <property type="entry name" value="GLYCOSYLTRANSFERASE"/>
    <property type="match status" value="1"/>
</dbReference>
<dbReference type="InterPro" id="IPR001173">
    <property type="entry name" value="Glyco_trans_2-like"/>
</dbReference>
<sequence>MAAATMAVRTTTRLPATDRGPSPTTRSASSRKAGLRDTTGAGGTTMTDIHAIILTLDEEKHIARCIESIRAQCKSILVVDSGSKDRTREIAAGLGAEVIENPWINYATQTNKAIAASAGKTGWLMRIDADEYLTPESAAGLHDLLDRQPHDVGGVVVRRQIVFLGRRIKWGAIEPSWQLRLWRAGQGSCEQRWMDEHIIVTGKVVRSTIDLVDENLNSLDWWTGKHNRYASREVIDILASRGLLGENMDIQRHSASWQAKLKRFVKERIYEKLPGGVRPVFFFLYRYVARLGFLDGKQGYYFHILQGFWYRTLVDAKLDEIMALAKRRGIPVSEAVRLATGFDPNVAVPALVQQPARPVVPEIERSRERAIAH</sequence>
<evidence type="ECO:0000313" key="4">
    <source>
        <dbReference type="EMBL" id="TYL89354.1"/>
    </source>
</evidence>
<dbReference type="Pfam" id="PF00535">
    <property type="entry name" value="Glycos_transf_2"/>
    <property type="match status" value="1"/>
</dbReference>
<evidence type="ECO:0000313" key="5">
    <source>
        <dbReference type="Proteomes" id="UP000324758"/>
    </source>
</evidence>
<keyword evidence="4" id="KW-0808">Transferase</keyword>
<evidence type="ECO:0000256" key="1">
    <source>
        <dbReference type="ARBA" id="ARBA00038494"/>
    </source>
</evidence>
<name>A0A5D3KF12_9BRAD</name>
<comment type="similarity">
    <text evidence="1">Belongs to the glycosyltransferase 2 family. WaaE/KdtX subfamily.</text>
</comment>
<dbReference type="OrthoDB" id="9815923at2"/>
<protein>
    <submittedName>
        <fullName evidence="4">Glycosyltransferase family 2 protein</fullName>
    </submittedName>
</protein>
<dbReference type="Gene3D" id="3.90.550.10">
    <property type="entry name" value="Spore Coat Polysaccharide Biosynthesis Protein SpsA, Chain A"/>
    <property type="match status" value="1"/>
</dbReference>
<gene>
    <name evidence="4" type="ORF">FXB40_36260</name>
</gene>
<dbReference type="AlphaFoldDB" id="A0A5D3KF12"/>
<organism evidence="4 5">
    <name type="scientific">Bradyrhizobium rifense</name>
    <dbReference type="NCBI Taxonomy" id="515499"/>
    <lineage>
        <taxon>Bacteria</taxon>
        <taxon>Pseudomonadati</taxon>
        <taxon>Pseudomonadota</taxon>
        <taxon>Alphaproteobacteria</taxon>
        <taxon>Hyphomicrobiales</taxon>
        <taxon>Nitrobacteraceae</taxon>
        <taxon>Bradyrhizobium</taxon>
    </lineage>
</organism>
<proteinExistence type="inferred from homology"/>
<accession>A0A5D3KF12</accession>
<evidence type="ECO:0000259" key="3">
    <source>
        <dbReference type="Pfam" id="PF00535"/>
    </source>
</evidence>
<evidence type="ECO:0000256" key="2">
    <source>
        <dbReference type="SAM" id="MobiDB-lite"/>
    </source>
</evidence>
<feature type="domain" description="Glycosyltransferase 2-like" evidence="3">
    <location>
        <begin position="52"/>
        <end position="177"/>
    </location>
</feature>
<reference evidence="4 5" key="1">
    <citation type="submission" date="2019-08" db="EMBL/GenBank/DDBJ databases">
        <title>Bradyrhizobium hipponensis sp. nov., a rhizobium isolated from a Lupinus angustifolius root nodule in Tunisia.</title>
        <authorList>
            <person name="Off K."/>
            <person name="Rejili M."/>
            <person name="Mars M."/>
            <person name="Brachmann A."/>
            <person name="Marin M."/>
        </authorList>
    </citation>
    <scope>NUCLEOTIDE SEQUENCE [LARGE SCALE GENOMIC DNA]</scope>
    <source>
        <strain evidence="4 5">CTAW71</strain>
    </source>
</reference>